<sequence length="85" mass="8643">MNRKSNFVGPLLAAAAAVIGVLAVVGSLPPASRMTALISRTVFPGTFFGPALAQVLLLLLGCAAFGIALHRGLRSLQATAGRTGR</sequence>
<name>A0A918U293_9ACTN</name>
<dbReference type="EMBL" id="BMWD01000023">
    <property type="protein sequence ID" value="GGX81763.1"/>
    <property type="molecule type" value="Genomic_DNA"/>
</dbReference>
<evidence type="ECO:0000313" key="2">
    <source>
        <dbReference type="EMBL" id="GGX81763.1"/>
    </source>
</evidence>
<gene>
    <name evidence="2" type="ORF">GCM10010515_56760</name>
</gene>
<organism evidence="2 3">
    <name type="scientific">Streptomyces fructofermentans</name>
    <dbReference type="NCBI Taxonomy" id="152141"/>
    <lineage>
        <taxon>Bacteria</taxon>
        <taxon>Bacillati</taxon>
        <taxon>Actinomycetota</taxon>
        <taxon>Actinomycetes</taxon>
        <taxon>Kitasatosporales</taxon>
        <taxon>Streptomycetaceae</taxon>
        <taxon>Streptomyces</taxon>
    </lineage>
</organism>
<comment type="caution">
    <text evidence="2">The sequence shown here is derived from an EMBL/GenBank/DDBJ whole genome shotgun (WGS) entry which is preliminary data.</text>
</comment>
<keyword evidence="1" id="KW-0472">Membrane</keyword>
<reference evidence="2" key="1">
    <citation type="journal article" date="2014" name="Int. J. Syst. Evol. Microbiol.">
        <title>Complete genome sequence of Corynebacterium casei LMG S-19264T (=DSM 44701T), isolated from a smear-ripened cheese.</title>
        <authorList>
            <consortium name="US DOE Joint Genome Institute (JGI-PGF)"/>
            <person name="Walter F."/>
            <person name="Albersmeier A."/>
            <person name="Kalinowski J."/>
            <person name="Ruckert C."/>
        </authorList>
    </citation>
    <scope>NUCLEOTIDE SEQUENCE</scope>
    <source>
        <strain evidence="2">JCM 4956</strain>
    </source>
</reference>
<dbReference type="AlphaFoldDB" id="A0A918U293"/>
<evidence type="ECO:0000313" key="3">
    <source>
        <dbReference type="Proteomes" id="UP000645555"/>
    </source>
</evidence>
<proteinExistence type="predicted"/>
<dbReference type="RefSeq" id="WP_190038425.1">
    <property type="nucleotide sequence ID" value="NZ_BMWD01000023.1"/>
</dbReference>
<evidence type="ECO:0000256" key="1">
    <source>
        <dbReference type="SAM" id="Phobius"/>
    </source>
</evidence>
<dbReference type="Proteomes" id="UP000645555">
    <property type="component" value="Unassembled WGS sequence"/>
</dbReference>
<reference evidence="2" key="2">
    <citation type="submission" date="2020-09" db="EMBL/GenBank/DDBJ databases">
        <authorList>
            <person name="Sun Q."/>
            <person name="Ohkuma M."/>
        </authorList>
    </citation>
    <scope>NUCLEOTIDE SEQUENCE</scope>
    <source>
        <strain evidence="2">JCM 4956</strain>
    </source>
</reference>
<accession>A0A918U293</accession>
<protein>
    <submittedName>
        <fullName evidence="2">Uncharacterized protein</fullName>
    </submittedName>
</protein>
<keyword evidence="3" id="KW-1185">Reference proteome</keyword>
<keyword evidence="1" id="KW-1133">Transmembrane helix</keyword>
<feature type="transmembrane region" description="Helical" evidence="1">
    <location>
        <begin position="47"/>
        <end position="69"/>
    </location>
</feature>
<keyword evidence="1" id="KW-0812">Transmembrane</keyword>